<sequence>MCRLEKAQMTGEDWLELCDIVGEDGEGAHDLGTHNSHGESRRRGTAGVHWGSRDVKEGQIIQLLMGKGMKLQIPEELFPNVWSSIMQCCKEFQGMADVSFRKFKDLQEAKNSEMKQLVTLERKAQMTEGKEKT</sequence>
<dbReference type="AlphaFoldDB" id="A0A5J5APD1"/>
<dbReference type="Proteomes" id="UP000325577">
    <property type="component" value="Linkage Group LG2"/>
</dbReference>
<reference evidence="1 2" key="1">
    <citation type="submission" date="2019-09" db="EMBL/GenBank/DDBJ databases">
        <title>A chromosome-level genome assembly of the Chinese tupelo Nyssa sinensis.</title>
        <authorList>
            <person name="Yang X."/>
            <person name="Kang M."/>
            <person name="Yang Y."/>
            <person name="Xiong H."/>
            <person name="Wang M."/>
            <person name="Zhang Z."/>
            <person name="Wang Z."/>
            <person name="Wu H."/>
            <person name="Ma T."/>
            <person name="Liu J."/>
            <person name="Xi Z."/>
        </authorList>
    </citation>
    <scope>NUCLEOTIDE SEQUENCE [LARGE SCALE GENOMIC DNA]</scope>
    <source>
        <strain evidence="1">J267</strain>
        <tissue evidence="1">Leaf</tissue>
    </source>
</reference>
<evidence type="ECO:0000313" key="1">
    <source>
        <dbReference type="EMBL" id="KAA8531612.1"/>
    </source>
</evidence>
<proteinExistence type="predicted"/>
<protein>
    <submittedName>
        <fullName evidence="1">Uncharacterized protein</fullName>
    </submittedName>
</protein>
<name>A0A5J5APD1_9ASTE</name>
<keyword evidence="2" id="KW-1185">Reference proteome</keyword>
<organism evidence="1 2">
    <name type="scientific">Nyssa sinensis</name>
    <dbReference type="NCBI Taxonomy" id="561372"/>
    <lineage>
        <taxon>Eukaryota</taxon>
        <taxon>Viridiplantae</taxon>
        <taxon>Streptophyta</taxon>
        <taxon>Embryophyta</taxon>
        <taxon>Tracheophyta</taxon>
        <taxon>Spermatophyta</taxon>
        <taxon>Magnoliopsida</taxon>
        <taxon>eudicotyledons</taxon>
        <taxon>Gunneridae</taxon>
        <taxon>Pentapetalae</taxon>
        <taxon>asterids</taxon>
        <taxon>Cornales</taxon>
        <taxon>Nyssaceae</taxon>
        <taxon>Nyssa</taxon>
    </lineage>
</organism>
<gene>
    <name evidence="1" type="ORF">F0562_006321</name>
</gene>
<dbReference type="EMBL" id="CM018043">
    <property type="protein sequence ID" value="KAA8531612.1"/>
    <property type="molecule type" value="Genomic_DNA"/>
</dbReference>
<accession>A0A5J5APD1</accession>
<evidence type="ECO:0000313" key="2">
    <source>
        <dbReference type="Proteomes" id="UP000325577"/>
    </source>
</evidence>